<dbReference type="EC" id="6.3.2.17" evidence="3"/>
<proteinExistence type="inferred from homology"/>
<dbReference type="InterPro" id="IPR036565">
    <property type="entry name" value="Mur-like_cat_sf"/>
</dbReference>
<dbReference type="GO" id="GO:0005524">
    <property type="term" value="F:ATP binding"/>
    <property type="evidence" value="ECO:0007669"/>
    <property type="project" value="UniProtKB-KW"/>
</dbReference>
<dbReference type="GO" id="GO:0006730">
    <property type="term" value="P:one-carbon metabolic process"/>
    <property type="evidence" value="ECO:0007669"/>
    <property type="project" value="UniProtKB-KW"/>
</dbReference>
<dbReference type="PROSITE" id="PS01011">
    <property type="entry name" value="FOLYLPOLYGLU_SYNT_1"/>
    <property type="match status" value="1"/>
</dbReference>
<sequence length="641" mass="70165">MDTSYENALRLLGKIESNKEAISKGTPSIDNAGTTNSDAPTSASPSVKRFQKDLAVCGVSPENIDFKAIHVAGTKGKGSVTAYCTSLLLELRSQHAGIGKIGTYTSPHLLDVRERICIDGKPVAREVFAKHFFEVWAALSEVVATDAGARSSYTQEKETKDIANPKSAGNLSFRWGAARETQEDTQKLVDWAWGPYSKPFFFWFLTLVAFRIFVYEGVNSAVVEVGIGGLHDPTNVLDASQVSVAVVTQLGLDHMALLGNTIEQIAEQKAGIFKAGRPAITRDLTASGYQREKEARSVMQVLRTCAQKTSAHMIPIQGDGTDWPARKHEDGDGGKDSSDLLKHMQDRHTTAPALRGRMGGGFQAHNRALAILAVREHLRSLGIEYPEILNQEGTTTSPDLSPLPPEWEMGLSKARLRGRCETLRLGVMTWHLDGAHTSDSLEETGKWLSQKLIARSNDGSAHRGSKTRAERPSKVLVFNQADRDAVWLLNCLTTSIKKSFQWESGEPPLFDLAVFTRNEVVPPTAEEGERKMDVPVACKRAMDGERLSARTVTVDNVLEAVSLCRGLNEGTGLQTDVLVTGSIHLVASAIKVLELQEGEGKAEDAKAKVMEKVKMEKERAMALERKLTKKPEPVSKWEGWG</sequence>
<dbReference type="PANTHER" id="PTHR11136">
    <property type="entry name" value="FOLYLPOLYGLUTAMATE SYNTHASE-RELATED"/>
    <property type="match status" value="1"/>
</dbReference>
<dbReference type="InterPro" id="IPR018109">
    <property type="entry name" value="Folylpolyglutamate_synth_CS"/>
</dbReference>
<dbReference type="Pfam" id="PF08245">
    <property type="entry name" value="Mur_ligase_M"/>
    <property type="match status" value="1"/>
</dbReference>
<feature type="region of interest" description="Disordered" evidence="13">
    <location>
        <begin position="22"/>
        <end position="46"/>
    </location>
</feature>
<dbReference type="PANTHER" id="PTHR11136:SF5">
    <property type="entry name" value="FOLYLPOLYGLUTAMATE SYNTHASE, MITOCHONDRIAL"/>
    <property type="match status" value="1"/>
</dbReference>
<comment type="similarity">
    <text evidence="2">Belongs to the folylpolyglutamate synthase family.</text>
</comment>
<evidence type="ECO:0000256" key="5">
    <source>
        <dbReference type="ARBA" id="ARBA00022598"/>
    </source>
</evidence>
<organism evidence="15 16">
    <name type="scientific">Zalerion maritima</name>
    <dbReference type="NCBI Taxonomy" id="339359"/>
    <lineage>
        <taxon>Eukaryota</taxon>
        <taxon>Fungi</taxon>
        <taxon>Dikarya</taxon>
        <taxon>Ascomycota</taxon>
        <taxon>Pezizomycotina</taxon>
        <taxon>Sordariomycetes</taxon>
        <taxon>Lulworthiomycetidae</taxon>
        <taxon>Lulworthiales</taxon>
        <taxon>Lulworthiaceae</taxon>
        <taxon>Zalerion</taxon>
    </lineage>
</organism>
<evidence type="ECO:0000256" key="3">
    <source>
        <dbReference type="ARBA" id="ARBA00013025"/>
    </source>
</evidence>
<keyword evidence="7" id="KW-0547">Nucleotide-binding</keyword>
<dbReference type="GO" id="GO:0046872">
    <property type="term" value="F:metal ion binding"/>
    <property type="evidence" value="ECO:0007669"/>
    <property type="project" value="UniProtKB-KW"/>
</dbReference>
<reference evidence="15" key="1">
    <citation type="submission" date="2022-07" db="EMBL/GenBank/DDBJ databases">
        <title>Draft genome sequence of Zalerion maritima ATCC 34329, a (micro)plastics degrading marine fungus.</title>
        <authorList>
            <person name="Paco A."/>
            <person name="Goncalves M.F.M."/>
            <person name="Rocha-Santos T.A.P."/>
            <person name="Alves A."/>
        </authorList>
    </citation>
    <scope>NUCLEOTIDE SEQUENCE</scope>
    <source>
        <strain evidence="15">ATCC 34329</strain>
    </source>
</reference>
<evidence type="ECO:0000256" key="4">
    <source>
        <dbReference type="ARBA" id="ARBA00022563"/>
    </source>
</evidence>
<dbReference type="GO" id="GO:0004326">
    <property type="term" value="F:tetrahydrofolylpolyglutamate synthase activity"/>
    <property type="evidence" value="ECO:0007669"/>
    <property type="project" value="UniProtKB-EC"/>
</dbReference>
<keyword evidence="9" id="KW-0460">Magnesium</keyword>
<comment type="caution">
    <text evidence="15">The sequence shown here is derived from an EMBL/GenBank/DDBJ whole genome shotgun (WGS) entry which is preliminary data.</text>
</comment>
<dbReference type="SUPFAM" id="SSF53623">
    <property type="entry name" value="MurD-like peptide ligases, catalytic domain"/>
    <property type="match status" value="2"/>
</dbReference>
<keyword evidence="6" id="KW-0479">Metal-binding</keyword>
<dbReference type="InterPro" id="IPR001645">
    <property type="entry name" value="Folylpolyglutamate_synth"/>
</dbReference>
<keyword evidence="8" id="KW-0067">ATP-binding</keyword>
<evidence type="ECO:0000256" key="13">
    <source>
        <dbReference type="SAM" id="MobiDB-lite"/>
    </source>
</evidence>
<keyword evidence="4" id="KW-0554">One-carbon metabolism</keyword>
<protein>
    <recommendedName>
        <fullName evidence="3">tetrahydrofolate synthase</fullName>
        <ecNumber evidence="3">6.3.2.17</ecNumber>
    </recommendedName>
    <alternativeName>
        <fullName evidence="11">Folylpoly-gamma-glutamate synthetase</fullName>
    </alternativeName>
    <alternativeName>
        <fullName evidence="10">Tetrahydrofolylpolyglutamate synthase</fullName>
    </alternativeName>
</protein>
<evidence type="ECO:0000256" key="7">
    <source>
        <dbReference type="ARBA" id="ARBA00022741"/>
    </source>
</evidence>
<dbReference type="AlphaFoldDB" id="A0AAD5S0L5"/>
<name>A0AAD5S0L5_9PEZI</name>
<feature type="compositionally biased region" description="Polar residues" evidence="13">
    <location>
        <begin position="25"/>
        <end position="45"/>
    </location>
</feature>
<dbReference type="PROSITE" id="PS01012">
    <property type="entry name" value="FOLYLPOLYGLU_SYNT_2"/>
    <property type="match status" value="1"/>
</dbReference>
<dbReference type="InterPro" id="IPR013221">
    <property type="entry name" value="Mur_ligase_cen"/>
</dbReference>
<evidence type="ECO:0000259" key="14">
    <source>
        <dbReference type="Pfam" id="PF08245"/>
    </source>
</evidence>
<dbReference type="InterPro" id="IPR036615">
    <property type="entry name" value="Mur_ligase_C_dom_sf"/>
</dbReference>
<feature type="compositionally biased region" description="Basic and acidic residues" evidence="13">
    <location>
        <begin position="324"/>
        <end position="340"/>
    </location>
</feature>
<keyword evidence="16" id="KW-1185">Reference proteome</keyword>
<evidence type="ECO:0000256" key="9">
    <source>
        <dbReference type="ARBA" id="ARBA00022842"/>
    </source>
</evidence>
<keyword evidence="5" id="KW-0436">Ligase</keyword>
<dbReference type="SUPFAM" id="SSF53244">
    <property type="entry name" value="MurD-like peptide ligases, peptide-binding domain"/>
    <property type="match status" value="1"/>
</dbReference>
<evidence type="ECO:0000256" key="8">
    <source>
        <dbReference type="ARBA" id="ARBA00022840"/>
    </source>
</evidence>
<dbReference type="Proteomes" id="UP001201980">
    <property type="component" value="Unassembled WGS sequence"/>
</dbReference>
<evidence type="ECO:0000256" key="10">
    <source>
        <dbReference type="ARBA" id="ARBA00030592"/>
    </source>
</evidence>
<gene>
    <name evidence="15" type="ORF">MKZ38_010428</name>
</gene>
<evidence type="ECO:0000313" key="15">
    <source>
        <dbReference type="EMBL" id="KAJ2903090.1"/>
    </source>
</evidence>
<dbReference type="Gene3D" id="3.40.1190.10">
    <property type="entry name" value="Mur-like, catalytic domain"/>
    <property type="match status" value="1"/>
</dbReference>
<dbReference type="GO" id="GO:0005829">
    <property type="term" value="C:cytosol"/>
    <property type="evidence" value="ECO:0007669"/>
    <property type="project" value="TreeGrafter"/>
</dbReference>
<feature type="region of interest" description="Disordered" evidence="13">
    <location>
        <begin position="315"/>
        <end position="340"/>
    </location>
</feature>
<dbReference type="GO" id="GO:0005739">
    <property type="term" value="C:mitochondrion"/>
    <property type="evidence" value="ECO:0007669"/>
    <property type="project" value="TreeGrafter"/>
</dbReference>
<evidence type="ECO:0000256" key="6">
    <source>
        <dbReference type="ARBA" id="ARBA00022723"/>
    </source>
</evidence>
<evidence type="ECO:0000256" key="1">
    <source>
        <dbReference type="ARBA" id="ARBA00005150"/>
    </source>
</evidence>
<accession>A0AAD5S0L5</accession>
<evidence type="ECO:0000256" key="11">
    <source>
        <dbReference type="ARBA" id="ARBA00030876"/>
    </source>
</evidence>
<dbReference type="EMBL" id="JAKWBI020000091">
    <property type="protein sequence ID" value="KAJ2903090.1"/>
    <property type="molecule type" value="Genomic_DNA"/>
</dbReference>
<evidence type="ECO:0000256" key="2">
    <source>
        <dbReference type="ARBA" id="ARBA00008276"/>
    </source>
</evidence>
<dbReference type="NCBIfam" id="TIGR01499">
    <property type="entry name" value="folC"/>
    <property type="match status" value="1"/>
</dbReference>
<comment type="pathway">
    <text evidence="1">Cofactor biosynthesis; tetrahydrofolylpolyglutamate biosynthesis.</text>
</comment>
<dbReference type="Gene3D" id="3.90.190.20">
    <property type="entry name" value="Mur ligase, C-terminal domain"/>
    <property type="match status" value="1"/>
</dbReference>
<feature type="domain" description="Mur ligase central" evidence="14">
    <location>
        <begin position="214"/>
        <end position="277"/>
    </location>
</feature>
<comment type="catalytic activity">
    <reaction evidence="12">
        <text>(6S)-5,6,7,8-tetrahydrofolyl-(gamma-L-Glu)(n) + L-glutamate + ATP = (6S)-5,6,7,8-tetrahydrofolyl-(gamma-L-Glu)(n+1) + ADP + phosphate + H(+)</text>
        <dbReference type="Rhea" id="RHEA:10580"/>
        <dbReference type="Rhea" id="RHEA-COMP:14738"/>
        <dbReference type="Rhea" id="RHEA-COMP:14740"/>
        <dbReference type="ChEBI" id="CHEBI:15378"/>
        <dbReference type="ChEBI" id="CHEBI:29985"/>
        <dbReference type="ChEBI" id="CHEBI:30616"/>
        <dbReference type="ChEBI" id="CHEBI:43474"/>
        <dbReference type="ChEBI" id="CHEBI:141005"/>
        <dbReference type="ChEBI" id="CHEBI:456216"/>
        <dbReference type="EC" id="6.3.2.17"/>
    </reaction>
</comment>
<evidence type="ECO:0000256" key="12">
    <source>
        <dbReference type="ARBA" id="ARBA00047493"/>
    </source>
</evidence>
<evidence type="ECO:0000313" key="16">
    <source>
        <dbReference type="Proteomes" id="UP001201980"/>
    </source>
</evidence>